<dbReference type="Proteomes" id="UP001307889">
    <property type="component" value="Chromosome 2"/>
</dbReference>
<sequence>MLHDPPPPPTRCGTPRIVRNLLKRDKRPGTGSLILGRSVGLWTGATSRWLAFDWAEQSGELASRFSPNHLHVPPGLHHCSKRALANKVDPA</sequence>
<gene>
    <name evidence="1" type="ORF">NTJ_02707</name>
</gene>
<keyword evidence="2" id="KW-1185">Reference proteome</keyword>
<evidence type="ECO:0000313" key="1">
    <source>
        <dbReference type="EMBL" id="BES89900.1"/>
    </source>
</evidence>
<dbReference type="EMBL" id="AP028910">
    <property type="protein sequence ID" value="BES89900.1"/>
    <property type="molecule type" value="Genomic_DNA"/>
</dbReference>
<organism evidence="1 2">
    <name type="scientific">Nesidiocoris tenuis</name>
    <dbReference type="NCBI Taxonomy" id="355587"/>
    <lineage>
        <taxon>Eukaryota</taxon>
        <taxon>Metazoa</taxon>
        <taxon>Ecdysozoa</taxon>
        <taxon>Arthropoda</taxon>
        <taxon>Hexapoda</taxon>
        <taxon>Insecta</taxon>
        <taxon>Pterygota</taxon>
        <taxon>Neoptera</taxon>
        <taxon>Paraneoptera</taxon>
        <taxon>Hemiptera</taxon>
        <taxon>Heteroptera</taxon>
        <taxon>Panheteroptera</taxon>
        <taxon>Cimicomorpha</taxon>
        <taxon>Miridae</taxon>
        <taxon>Dicyphina</taxon>
        <taxon>Nesidiocoris</taxon>
    </lineage>
</organism>
<proteinExistence type="predicted"/>
<name>A0ABN7ACA8_9HEMI</name>
<accession>A0ABN7ACA8</accession>
<evidence type="ECO:0000313" key="2">
    <source>
        <dbReference type="Proteomes" id="UP001307889"/>
    </source>
</evidence>
<reference evidence="1 2" key="1">
    <citation type="submission" date="2023-09" db="EMBL/GenBank/DDBJ databases">
        <title>Nesidiocoris tenuis whole genome shotgun sequence.</title>
        <authorList>
            <person name="Shibata T."/>
            <person name="Shimoda M."/>
            <person name="Kobayashi T."/>
            <person name="Uehara T."/>
        </authorList>
    </citation>
    <scope>NUCLEOTIDE SEQUENCE [LARGE SCALE GENOMIC DNA]</scope>
    <source>
        <strain evidence="1 2">Japan</strain>
    </source>
</reference>
<protein>
    <submittedName>
        <fullName evidence="1">Uncharacterized protein</fullName>
    </submittedName>
</protein>